<dbReference type="RefSeq" id="WP_350779865.1">
    <property type="nucleotide sequence ID" value="NZ_JBEPEK010000062.1"/>
</dbReference>
<evidence type="ECO:0000259" key="4">
    <source>
        <dbReference type="SMART" id="SM00701"/>
    </source>
</evidence>
<feature type="compositionally biased region" description="Low complexity" evidence="2">
    <location>
        <begin position="210"/>
        <end position="231"/>
    </location>
</feature>
<reference evidence="5 6" key="1">
    <citation type="submission" date="2024-06" db="EMBL/GenBank/DDBJ databases">
        <title>The Natural Products Discovery Center: Release of the First 8490 Sequenced Strains for Exploring Actinobacteria Biosynthetic Diversity.</title>
        <authorList>
            <person name="Kalkreuter E."/>
            <person name="Kautsar S.A."/>
            <person name="Yang D."/>
            <person name="Bader C.D."/>
            <person name="Teijaro C.N."/>
            <person name="Fluegel L."/>
            <person name="Davis C.M."/>
            <person name="Simpson J.R."/>
            <person name="Lauterbach L."/>
            <person name="Steele A.D."/>
            <person name="Gui C."/>
            <person name="Meng S."/>
            <person name="Li G."/>
            <person name="Viehrig K."/>
            <person name="Ye F."/>
            <person name="Su P."/>
            <person name="Kiefer A.F."/>
            <person name="Nichols A."/>
            <person name="Cepeda A.J."/>
            <person name="Yan W."/>
            <person name="Fan B."/>
            <person name="Jiang Y."/>
            <person name="Adhikari A."/>
            <person name="Zheng C.-J."/>
            <person name="Schuster L."/>
            <person name="Cowan T.M."/>
            <person name="Smanski M.J."/>
            <person name="Chevrette M.G."/>
            <person name="De Carvalho L.P.S."/>
            <person name="Shen B."/>
        </authorList>
    </citation>
    <scope>NUCLEOTIDE SEQUENCE [LARGE SCALE GENOMIC DNA]</scope>
    <source>
        <strain evidence="5 6">NPDC000234</strain>
    </source>
</reference>
<dbReference type="Pfam" id="PF01510">
    <property type="entry name" value="Amidase_2"/>
    <property type="match status" value="1"/>
</dbReference>
<evidence type="ECO:0000313" key="5">
    <source>
        <dbReference type="EMBL" id="MER7180094.1"/>
    </source>
</evidence>
<dbReference type="Gene3D" id="2.60.120.260">
    <property type="entry name" value="Galactose-binding domain-like"/>
    <property type="match status" value="1"/>
</dbReference>
<protein>
    <submittedName>
        <fullName evidence="5">N-acetylmuramoyl-L-alanine amidase</fullName>
        <ecNumber evidence="5">3.5.1.28</ecNumber>
    </submittedName>
</protein>
<evidence type="ECO:0000313" key="6">
    <source>
        <dbReference type="Proteomes" id="UP001474181"/>
    </source>
</evidence>
<sequence>MKRRVWGTAAAVVAATVTGVIVFQGVHGTAGGPDDKSATAVTGPVSTTVHTTAVKAEGDRAEVPERGTTEFSLIGLSWTKPSAQLPGTVQVRTRNARTGTWGSWVTLDTGGNGAAAEESRRGATDPAWVGPSNGVQARVDGHGSPLPAGMRLEMVDPGVSRASVDADPVAFKVDEPTGTPGDETSEPADASTDTDAPVAEPSSSPNTPLPSDSPTTGTVSPSPTPSGSTTPTLPPAPVSNAPEPPIVTRAQWGADESLNTEAPEYGTEVKAVFVHHTVNANDYSCADSAAMVRAIRTYHIQSNGWKDIGYNFLVDKCGTIFEGRKGGVDRPVIGAHTPGFNTNTVGIAVLGEYSSIDASAAAKASVARLAAWKLGQYGHDPAGKVDLTAGLDNGKFKLGQTASFYRISGHRDGYSTECPGDKLYASLPGIRTLAGGPVTGLALKPFGQAGVVGTTAYTKGPLTVNWAITSPAALVQRYEVLVDGKVAATAGPTATSAPVALVAGRHTVAVRAVHVSGRTAVTPDATVIADTTAPAFTTKPSVSLTTGTVNTAAVPVILGWKATDTAALKEVRLTVPSAHTYGPATYTTALTSNSGTATTWSMTARDQAGNTTTATTTATPVILQETSAGRTGTWTTKSSTSYLGGKSYASGSKNASLTWKFTGRSAAWVVSRASSSGQAYVYVDGIKTATVDLKSTATKYRDVAWTKNWSTSSAHTIKIVVVGTSGRPTITTDGLVYMK</sequence>
<feature type="region of interest" description="Disordered" evidence="2">
    <location>
        <begin position="163"/>
        <end position="245"/>
    </location>
</feature>
<proteinExistence type="inferred from homology"/>
<dbReference type="SMART" id="SM00701">
    <property type="entry name" value="PGRP"/>
    <property type="match status" value="1"/>
</dbReference>
<dbReference type="GO" id="GO:0008745">
    <property type="term" value="F:N-acetylmuramoyl-L-alanine amidase activity"/>
    <property type="evidence" value="ECO:0007669"/>
    <property type="project" value="UniProtKB-EC"/>
</dbReference>
<comment type="caution">
    <text evidence="5">The sequence shown here is derived from an EMBL/GenBank/DDBJ whole genome shotgun (WGS) entry which is preliminary data.</text>
</comment>
<name>A0ABV1WTL3_9ACTN</name>
<evidence type="ECO:0000256" key="2">
    <source>
        <dbReference type="SAM" id="MobiDB-lite"/>
    </source>
</evidence>
<dbReference type="PANTHER" id="PTHR11022">
    <property type="entry name" value="PEPTIDOGLYCAN RECOGNITION PROTEIN"/>
    <property type="match status" value="1"/>
</dbReference>
<dbReference type="Gene3D" id="3.40.80.10">
    <property type="entry name" value="Peptidoglycan recognition protein-like"/>
    <property type="match status" value="1"/>
</dbReference>
<dbReference type="CDD" id="cd06583">
    <property type="entry name" value="PGRP"/>
    <property type="match status" value="1"/>
</dbReference>
<accession>A0ABV1WTL3</accession>
<comment type="similarity">
    <text evidence="1">Belongs to the N-acetylmuramoyl-L-alanine amidase 2 family.</text>
</comment>
<dbReference type="SMART" id="SM00644">
    <property type="entry name" value="Ami_2"/>
    <property type="match status" value="1"/>
</dbReference>
<dbReference type="Proteomes" id="UP001474181">
    <property type="component" value="Unassembled WGS sequence"/>
</dbReference>
<evidence type="ECO:0000259" key="3">
    <source>
        <dbReference type="SMART" id="SM00644"/>
    </source>
</evidence>
<feature type="domain" description="Peptidoglycan recognition protein family" evidence="4">
    <location>
        <begin position="244"/>
        <end position="392"/>
    </location>
</feature>
<keyword evidence="5" id="KW-0378">Hydrolase</keyword>
<gene>
    <name evidence="5" type="ORF">ABT404_11525</name>
</gene>
<keyword evidence="6" id="KW-1185">Reference proteome</keyword>
<dbReference type="InterPro" id="IPR006619">
    <property type="entry name" value="PGRP_domain_met/bac"/>
</dbReference>
<dbReference type="PANTHER" id="PTHR11022:SF41">
    <property type="entry name" value="PEPTIDOGLYCAN-RECOGNITION PROTEIN LC-RELATED"/>
    <property type="match status" value="1"/>
</dbReference>
<dbReference type="SUPFAM" id="SSF55846">
    <property type="entry name" value="N-acetylmuramoyl-L-alanine amidase-like"/>
    <property type="match status" value="1"/>
</dbReference>
<dbReference type="InterPro" id="IPR036505">
    <property type="entry name" value="Amidase/PGRP_sf"/>
</dbReference>
<evidence type="ECO:0000256" key="1">
    <source>
        <dbReference type="ARBA" id="ARBA00007553"/>
    </source>
</evidence>
<dbReference type="InterPro" id="IPR002502">
    <property type="entry name" value="Amidase_domain"/>
</dbReference>
<feature type="compositionally biased region" description="Pro residues" evidence="2">
    <location>
        <begin position="232"/>
        <end position="245"/>
    </location>
</feature>
<dbReference type="InterPro" id="IPR015510">
    <property type="entry name" value="PGRP"/>
</dbReference>
<dbReference type="EMBL" id="JBEPEK010000062">
    <property type="protein sequence ID" value="MER7180094.1"/>
    <property type="molecule type" value="Genomic_DNA"/>
</dbReference>
<feature type="domain" description="N-acetylmuramoyl-L-alanine amidase" evidence="3">
    <location>
        <begin position="257"/>
        <end position="420"/>
    </location>
</feature>
<feature type="region of interest" description="Disordered" evidence="2">
    <location>
        <begin position="110"/>
        <end position="151"/>
    </location>
</feature>
<organism evidence="5 6">
    <name type="scientific">Streptomyces hyaluromycini</name>
    <dbReference type="NCBI Taxonomy" id="1377993"/>
    <lineage>
        <taxon>Bacteria</taxon>
        <taxon>Bacillati</taxon>
        <taxon>Actinomycetota</taxon>
        <taxon>Actinomycetes</taxon>
        <taxon>Kitasatosporales</taxon>
        <taxon>Streptomycetaceae</taxon>
        <taxon>Streptomyces</taxon>
    </lineage>
</organism>
<dbReference type="EC" id="3.5.1.28" evidence="5"/>